<dbReference type="AlphaFoldDB" id="A0AA40DRQ8"/>
<keyword evidence="2" id="KW-1185">Reference proteome</keyword>
<organism evidence="1 2">
    <name type="scientific">Lasiosphaeria miniovina</name>
    <dbReference type="NCBI Taxonomy" id="1954250"/>
    <lineage>
        <taxon>Eukaryota</taxon>
        <taxon>Fungi</taxon>
        <taxon>Dikarya</taxon>
        <taxon>Ascomycota</taxon>
        <taxon>Pezizomycotina</taxon>
        <taxon>Sordariomycetes</taxon>
        <taxon>Sordariomycetidae</taxon>
        <taxon>Sordariales</taxon>
        <taxon>Lasiosphaeriaceae</taxon>
        <taxon>Lasiosphaeria</taxon>
    </lineage>
</organism>
<feature type="non-terminal residue" evidence="1">
    <location>
        <position position="1"/>
    </location>
</feature>
<comment type="caution">
    <text evidence="1">The sequence shown here is derived from an EMBL/GenBank/DDBJ whole genome shotgun (WGS) entry which is preliminary data.</text>
</comment>
<protein>
    <submittedName>
        <fullName evidence="1">Uncharacterized protein</fullName>
    </submittedName>
</protein>
<dbReference type="Proteomes" id="UP001172101">
    <property type="component" value="Unassembled WGS sequence"/>
</dbReference>
<dbReference type="EMBL" id="JAUIRO010000005">
    <property type="protein sequence ID" value="KAK0713734.1"/>
    <property type="molecule type" value="Genomic_DNA"/>
</dbReference>
<gene>
    <name evidence="1" type="ORF">B0T26DRAFT_783146</name>
</gene>
<sequence>VLFIIRAELKFLCVDDAVLAIVLEIRKQIVCYAGAVFVGDDLDVDGLAGQGGRRLPLVVPLGDINRPPRDDVFVVLLVVSELPLVKRRHRVELLVSGRLHIAVPVVHAHEAKHGDCQVDCQAVFALPGNGDVLDSRPLLRCVIVVDDASDAQRDHLILRHQPRVARLSVPAVGRNLAERKKTLDCHVKARGGLLPEDARSIVFMTLPSLSSPSTSQADFHFCFSLLSPMA</sequence>
<name>A0AA40DRQ8_9PEZI</name>
<dbReference type="RefSeq" id="XP_060295057.1">
    <property type="nucleotide sequence ID" value="XM_060446741.1"/>
</dbReference>
<accession>A0AA40DRQ8</accession>
<proteinExistence type="predicted"/>
<dbReference type="GeneID" id="85330011"/>
<evidence type="ECO:0000313" key="2">
    <source>
        <dbReference type="Proteomes" id="UP001172101"/>
    </source>
</evidence>
<reference evidence="1" key="1">
    <citation type="submission" date="2023-06" db="EMBL/GenBank/DDBJ databases">
        <title>Genome-scale phylogeny and comparative genomics of the fungal order Sordariales.</title>
        <authorList>
            <consortium name="Lawrence Berkeley National Laboratory"/>
            <person name="Hensen N."/>
            <person name="Bonometti L."/>
            <person name="Westerberg I."/>
            <person name="Brannstrom I.O."/>
            <person name="Guillou S."/>
            <person name="Cros-Aarteil S."/>
            <person name="Calhoun S."/>
            <person name="Haridas S."/>
            <person name="Kuo A."/>
            <person name="Mondo S."/>
            <person name="Pangilinan J."/>
            <person name="Riley R."/>
            <person name="LaButti K."/>
            <person name="Andreopoulos B."/>
            <person name="Lipzen A."/>
            <person name="Chen C."/>
            <person name="Yanf M."/>
            <person name="Daum C."/>
            <person name="Ng V."/>
            <person name="Clum A."/>
            <person name="Steindorff A."/>
            <person name="Ohm R."/>
            <person name="Martin F."/>
            <person name="Silar P."/>
            <person name="Natvig D."/>
            <person name="Lalanne C."/>
            <person name="Gautier V."/>
            <person name="Ament-velasquez S.L."/>
            <person name="Kruys A."/>
            <person name="Hutchinson M.I."/>
            <person name="Powell A.J."/>
            <person name="Barry K."/>
            <person name="Miller A.N."/>
            <person name="Grigoriev I.V."/>
            <person name="Debuchy R."/>
            <person name="Gladieux P."/>
            <person name="Thoren M.H."/>
            <person name="Johannesson H."/>
        </authorList>
    </citation>
    <scope>NUCLEOTIDE SEQUENCE</scope>
    <source>
        <strain evidence="1">SMH2392-1A</strain>
    </source>
</reference>
<evidence type="ECO:0000313" key="1">
    <source>
        <dbReference type="EMBL" id="KAK0713734.1"/>
    </source>
</evidence>